<dbReference type="Gene3D" id="1.50.10.10">
    <property type="match status" value="1"/>
</dbReference>
<dbReference type="PANTHER" id="PTHR31084">
    <property type="entry name" value="ALPHA-L-FUCOSIDASE 2"/>
    <property type="match status" value="1"/>
</dbReference>
<feature type="domain" description="Glycosyl hydrolase family 95 N-terminal" evidence="2">
    <location>
        <begin position="288"/>
        <end position="437"/>
    </location>
</feature>
<accession>A0ABZ0W7M1</accession>
<dbReference type="GO" id="GO:0016787">
    <property type="term" value="F:hydrolase activity"/>
    <property type="evidence" value="ECO:0007669"/>
    <property type="project" value="UniProtKB-KW"/>
</dbReference>
<evidence type="ECO:0000313" key="5">
    <source>
        <dbReference type="EMBL" id="WQD39275.1"/>
    </source>
</evidence>
<dbReference type="Pfam" id="PF22124">
    <property type="entry name" value="Glyco_hydro_95_cat"/>
    <property type="match status" value="1"/>
</dbReference>
<dbReference type="EMBL" id="CP139960">
    <property type="protein sequence ID" value="WQD39275.1"/>
    <property type="molecule type" value="Genomic_DNA"/>
</dbReference>
<dbReference type="Gene3D" id="2.70.98.50">
    <property type="entry name" value="putative glycoside hydrolase family protein from bacillus halodurans"/>
    <property type="match status" value="1"/>
</dbReference>
<evidence type="ECO:0000259" key="3">
    <source>
        <dbReference type="Pfam" id="PF21307"/>
    </source>
</evidence>
<name>A0ABZ0W7M1_9BACT</name>
<feature type="domain" description="Alpha fucosidase A-like C-terminal" evidence="3">
    <location>
        <begin position="861"/>
        <end position="931"/>
    </location>
</feature>
<dbReference type="Proteomes" id="UP001325680">
    <property type="component" value="Chromosome"/>
</dbReference>
<dbReference type="Pfam" id="PF21307">
    <property type="entry name" value="Glyco_hydro_95_C"/>
    <property type="match status" value="1"/>
</dbReference>
<dbReference type="InterPro" id="IPR008928">
    <property type="entry name" value="6-hairpin_glycosidase_sf"/>
</dbReference>
<sequence>MPAKISFLKLSVGLALSMSVTTIYAQDHLTLWYDKPATKWVEALPIGNGRIGAMVFGGIKNDRVQFNEETLWTGYPRNYNKQGAYKYLDTIRGLLFAGKQKQAEELAGKEFMGLKSNEGNRDAWLKKVQAILQLKSNPSQPGYNDASWKTMAVPHYEGWETQGFEGMDGAVWFRYQFDLPPKWNGKDLKLDINKIADQDFTYINGVLVGSQANADARNYVIPASALKVGKNSIAILVINFTGKGGVMGYKDVSNHIGVYPVNEAVSQKLSLNGQWKYFIQDTDVPAVGQYQAAYQPFGDLNFVFDVDESAVADYRRTLDIANARATTAYTYKGTTFLREYIVSAPNQALGVHFTASRNKSISFTAELSSPHKSNNVKRVNGSTVSLEVKVKDGALNGVSYLSIRATGGLVLVKENKIVVTGADEVAAWLSANTNYRNFKDVTANPSQLALASLNKLKSKSWQQVNDAHVKEYQSYFNTFSIRLGHNNASRSTLTTDRRLNEFALNNNDPDFVALYLQYGRYLLISSSRPGTRPANLQGIWNDLLSPPWGSKYTTNINAEMNYWPSDLLNVSATQQPLFEMIRELSVSGTETAKQYYDAPGWVLHHNTDLWRGTAAINASNHGIWITGGAWLCDHLWQHYLYTQNNRFLKDTAYPLMKGAAEFFSAFLVKDPKTGYLISTPSNSPEHGGLVAGPTMDHQIIRNLFKSTIEASSILKTDEAFRKKLEVQYSQIAPNTIGRYGQLQEWMQDVDDTTDKHRHVSHLWAVYPGSEINWEQTPDMIKAARQSLLYRGDAATGWSLGWKINLWARFLDGDHTYKLIQMLLSPVKGGAGSYPNLFDAHPPFQIDGNFGGAAGIGEMLLQSHTRYIDILPALPSALPDGEVKGLKARGGFELSIKWSRGVLQAVSVKSLAGRPLQLRYKDHAVNMSTEKNRTYQFNGSLQQQ</sequence>
<protein>
    <submittedName>
        <fullName evidence="5">Glycoside hydrolase family 95 protein</fullName>
    </submittedName>
</protein>
<dbReference type="RefSeq" id="WP_114792810.1">
    <property type="nucleotide sequence ID" value="NZ_CP139960.1"/>
</dbReference>
<evidence type="ECO:0000313" key="6">
    <source>
        <dbReference type="Proteomes" id="UP001325680"/>
    </source>
</evidence>
<dbReference type="Gene3D" id="2.60.120.260">
    <property type="entry name" value="Galactose-binding domain-like"/>
    <property type="match status" value="1"/>
</dbReference>
<dbReference type="InterPro" id="IPR049053">
    <property type="entry name" value="AFCA-like_C"/>
</dbReference>
<proteinExistence type="predicted"/>
<feature type="domain" description="Glycosyl hydrolase family 95 N-terminal" evidence="2">
    <location>
        <begin position="31"/>
        <end position="116"/>
    </location>
</feature>
<gene>
    <name evidence="5" type="ORF">U0035_03805</name>
</gene>
<evidence type="ECO:0000256" key="1">
    <source>
        <dbReference type="SAM" id="SignalP"/>
    </source>
</evidence>
<dbReference type="Pfam" id="PF14498">
    <property type="entry name" value="Glyco_hyd_65N_2"/>
    <property type="match status" value="2"/>
</dbReference>
<dbReference type="InterPro" id="IPR027414">
    <property type="entry name" value="GH95_N_dom"/>
</dbReference>
<dbReference type="PANTHER" id="PTHR31084:SF0">
    <property type="entry name" value="ALPHA-L-FUCOSIDASE 2"/>
    <property type="match status" value="1"/>
</dbReference>
<dbReference type="SUPFAM" id="SSF48208">
    <property type="entry name" value="Six-hairpin glycosidases"/>
    <property type="match status" value="1"/>
</dbReference>
<evidence type="ECO:0000259" key="2">
    <source>
        <dbReference type="Pfam" id="PF14498"/>
    </source>
</evidence>
<feature type="signal peptide" evidence="1">
    <location>
        <begin position="1"/>
        <end position="25"/>
    </location>
</feature>
<dbReference type="InterPro" id="IPR008979">
    <property type="entry name" value="Galactose-bd-like_sf"/>
</dbReference>
<dbReference type="InterPro" id="IPR012341">
    <property type="entry name" value="6hp_glycosidase-like_sf"/>
</dbReference>
<keyword evidence="1" id="KW-0732">Signal</keyword>
<dbReference type="InterPro" id="IPR054363">
    <property type="entry name" value="GH95_cat"/>
</dbReference>
<evidence type="ECO:0000259" key="4">
    <source>
        <dbReference type="Pfam" id="PF22124"/>
    </source>
</evidence>
<reference evidence="5 6" key="1">
    <citation type="submission" date="2023-12" db="EMBL/GenBank/DDBJ databases">
        <title>Genome sequencing and assembly of bacterial species from a model synthetic community.</title>
        <authorList>
            <person name="Hogle S.L."/>
        </authorList>
    </citation>
    <scope>NUCLEOTIDE SEQUENCE [LARGE SCALE GENOMIC DNA]</scope>
    <source>
        <strain evidence="5 6">HAMBI_3031</strain>
    </source>
</reference>
<keyword evidence="5" id="KW-0378">Hydrolase</keyword>
<keyword evidence="6" id="KW-1185">Reference proteome</keyword>
<feature type="chain" id="PRO_5047392413" evidence="1">
    <location>
        <begin position="26"/>
        <end position="943"/>
    </location>
</feature>
<organism evidence="5 6">
    <name type="scientific">Niabella yanshanensis</name>
    <dbReference type="NCBI Taxonomy" id="577386"/>
    <lineage>
        <taxon>Bacteria</taxon>
        <taxon>Pseudomonadati</taxon>
        <taxon>Bacteroidota</taxon>
        <taxon>Chitinophagia</taxon>
        <taxon>Chitinophagales</taxon>
        <taxon>Chitinophagaceae</taxon>
        <taxon>Niabella</taxon>
    </lineage>
</organism>
<feature type="domain" description="Glycosyl hydrolase family 95 catalytic" evidence="4">
    <location>
        <begin position="460"/>
        <end position="859"/>
    </location>
</feature>
<dbReference type="SUPFAM" id="SSF49785">
    <property type="entry name" value="Galactose-binding domain-like"/>
    <property type="match status" value="1"/>
</dbReference>